<evidence type="ECO:0000313" key="15">
    <source>
        <dbReference type="EMBL" id="JAD85851.1"/>
    </source>
</evidence>
<evidence type="ECO:0000256" key="4">
    <source>
        <dbReference type="ARBA" id="ARBA00012991"/>
    </source>
</evidence>
<dbReference type="SUPFAM" id="SSF51735">
    <property type="entry name" value="NAD(P)-binding Rossmann-fold domains"/>
    <property type="match status" value="1"/>
</dbReference>
<dbReference type="FunFam" id="1.10.1040.10:FF:000006">
    <property type="entry name" value="3-hydroxyisobutyrate dehydrogenase"/>
    <property type="match status" value="1"/>
</dbReference>
<dbReference type="InterPro" id="IPR008927">
    <property type="entry name" value="6-PGluconate_DH-like_C_sf"/>
</dbReference>
<evidence type="ECO:0000256" key="7">
    <source>
        <dbReference type="ARBA" id="ARBA00023002"/>
    </source>
</evidence>
<dbReference type="UniPathway" id="UPA00362"/>
<dbReference type="SUPFAM" id="SSF48179">
    <property type="entry name" value="6-phosphogluconate dehydrogenase C-terminal domain-like"/>
    <property type="match status" value="1"/>
</dbReference>
<evidence type="ECO:0000259" key="14">
    <source>
        <dbReference type="Pfam" id="PF14833"/>
    </source>
</evidence>
<dbReference type="GO" id="GO:0050661">
    <property type="term" value="F:NADP binding"/>
    <property type="evidence" value="ECO:0007669"/>
    <property type="project" value="InterPro"/>
</dbReference>
<dbReference type="GO" id="GO:0051287">
    <property type="term" value="F:NAD binding"/>
    <property type="evidence" value="ECO:0007669"/>
    <property type="project" value="InterPro"/>
</dbReference>
<dbReference type="InterPro" id="IPR036291">
    <property type="entry name" value="NAD(P)-bd_dom_sf"/>
</dbReference>
<dbReference type="InterPro" id="IPR002204">
    <property type="entry name" value="3-OH-isobutyrate_DH-rel_CS"/>
</dbReference>
<dbReference type="GO" id="GO:0006574">
    <property type="term" value="P:L-valine catabolic process"/>
    <property type="evidence" value="ECO:0007669"/>
    <property type="project" value="UniProtKB-UniPathway"/>
</dbReference>
<evidence type="ECO:0000259" key="13">
    <source>
        <dbReference type="Pfam" id="PF03446"/>
    </source>
</evidence>
<dbReference type="Gene3D" id="3.40.50.720">
    <property type="entry name" value="NAD(P)-binding Rossmann-like Domain"/>
    <property type="match status" value="1"/>
</dbReference>
<dbReference type="AlphaFoldDB" id="A0A0A9DDD0"/>
<evidence type="ECO:0000256" key="8">
    <source>
        <dbReference type="ARBA" id="ARBA00023027"/>
    </source>
</evidence>
<evidence type="ECO:0000256" key="12">
    <source>
        <dbReference type="RuleBase" id="RU910714"/>
    </source>
</evidence>
<dbReference type="PANTHER" id="PTHR22981">
    <property type="entry name" value="3-HYDROXYISOBUTYRATE DEHYDROGENASE-RELATED"/>
    <property type="match status" value="1"/>
</dbReference>
<reference evidence="15" key="2">
    <citation type="journal article" date="2015" name="Data Brief">
        <title>Shoot transcriptome of the giant reed, Arundo donax.</title>
        <authorList>
            <person name="Barrero R.A."/>
            <person name="Guerrero F.D."/>
            <person name="Moolhuijzen P."/>
            <person name="Goolsby J.A."/>
            <person name="Tidwell J."/>
            <person name="Bellgard S.E."/>
            <person name="Bellgard M.I."/>
        </authorList>
    </citation>
    <scope>NUCLEOTIDE SEQUENCE</scope>
    <source>
        <tissue evidence="15">Shoot tissue taken approximately 20 cm above the soil surface</tissue>
    </source>
</reference>
<evidence type="ECO:0000256" key="5">
    <source>
        <dbReference type="ARBA" id="ARBA00022456"/>
    </source>
</evidence>
<evidence type="ECO:0000256" key="6">
    <source>
        <dbReference type="ARBA" id="ARBA00022946"/>
    </source>
</evidence>
<dbReference type="PROSITE" id="PS00895">
    <property type="entry name" value="3_HYDROXYISOBUT_DH"/>
    <property type="match status" value="1"/>
</dbReference>
<feature type="active site" evidence="11">
    <location>
        <position position="214"/>
    </location>
</feature>
<accession>A0A0A9DDD0</accession>
<dbReference type="InterPro" id="IPR006115">
    <property type="entry name" value="6PGDH_NADP-bd"/>
</dbReference>
<evidence type="ECO:0000256" key="10">
    <source>
        <dbReference type="ARBA" id="ARBA00049197"/>
    </source>
</evidence>
<dbReference type="InterPro" id="IPR015815">
    <property type="entry name" value="HIBADH-related"/>
</dbReference>
<proteinExistence type="inferred from homology"/>
<dbReference type="NCBIfam" id="TIGR01692">
    <property type="entry name" value="HIBADH"/>
    <property type="match status" value="1"/>
</dbReference>
<dbReference type="Pfam" id="PF03446">
    <property type="entry name" value="NAD_binding_2"/>
    <property type="match status" value="1"/>
</dbReference>
<dbReference type="PIRSF" id="PIRSF000103">
    <property type="entry name" value="HIBADH"/>
    <property type="match status" value="1"/>
</dbReference>
<dbReference type="PANTHER" id="PTHR22981:SF7">
    <property type="entry name" value="3-HYDROXYISOBUTYRATE DEHYDROGENASE, MITOCHONDRIAL"/>
    <property type="match status" value="1"/>
</dbReference>
<dbReference type="InterPro" id="IPR029154">
    <property type="entry name" value="HIBADH-like_NADP-bd"/>
</dbReference>
<keyword evidence="5 12" id="KW-0101">Branched-chain amino acid catabolism</keyword>
<keyword evidence="8 12" id="KW-0520">NAD</keyword>
<dbReference type="FunFam" id="3.40.50.720:FF:000119">
    <property type="entry name" value="3-hydroxyisobutyrate dehydrogenase"/>
    <property type="match status" value="1"/>
</dbReference>
<dbReference type="EC" id="1.1.1.31" evidence="4 12"/>
<feature type="domain" description="6-phosphogluconate dehydrogenase NADP-binding" evidence="13">
    <location>
        <begin position="34"/>
        <end position="205"/>
    </location>
</feature>
<dbReference type="Pfam" id="PF14833">
    <property type="entry name" value="NAD_binding_11"/>
    <property type="match status" value="1"/>
</dbReference>
<comment type="subcellular location">
    <subcellularLocation>
        <location evidence="1">Mitochondrion</location>
    </subcellularLocation>
</comment>
<feature type="domain" description="3-hydroxyisobutyrate dehydrogenase-like NAD-binding" evidence="14">
    <location>
        <begin position="208"/>
        <end position="334"/>
    </location>
</feature>
<keyword evidence="6" id="KW-0809">Transit peptide</keyword>
<evidence type="ECO:0000256" key="1">
    <source>
        <dbReference type="ARBA" id="ARBA00004173"/>
    </source>
</evidence>
<sequence length="342" mass="36302">MAGFGWRVGSKVQRWGRSCLRSYSSAAIPSQLENVGFIGLGNMGSHMARNLTVAGYKITVHDINENAMKKFSEDGIPTKQSPLELAESSDVIITMLPSSSYVLEVYNGTNGLLGGGGRLGPCLYIDSSTVDPQTSRRISMDISGCHLKEKKDYAEKPMILDAPVSGGVPAAEAGKLTFMVGGSEEAYLAAKPLLLSMGKKAIYCGGSGNGSAAKICNNMAMAISMLGVSEAFALGQNLGIKASTLTDIFNCSSARCWSSDTYNPVPGVMAGVPSSRNYDGGFTSKLMAKDLDLAMASASGVGFKCPMGSEAFEIYRKLCEDGCQFKDFSCAFRHYYAGKDEN</sequence>
<keyword evidence="9" id="KW-0496">Mitochondrion</keyword>
<protein>
    <recommendedName>
        <fullName evidence="4 12">3-hydroxyisobutyrate dehydrogenase</fullName>
        <shortName evidence="12">HIBADH</shortName>
        <ecNumber evidence="4 12">1.1.1.31</ecNumber>
    </recommendedName>
</protein>
<dbReference type="GO" id="GO:0008442">
    <property type="term" value="F:3-hydroxyisobutyrate dehydrogenase activity"/>
    <property type="evidence" value="ECO:0007669"/>
    <property type="project" value="UniProtKB-EC"/>
</dbReference>
<comment type="similarity">
    <text evidence="3">Belongs to the HIBADH-related family. 3-hydroxyisobutyrate dehydrogenase subfamily.</text>
</comment>
<dbReference type="Gene3D" id="1.10.1040.10">
    <property type="entry name" value="N-(1-d-carboxylethyl)-l-norvaline Dehydrogenase, domain 2"/>
    <property type="match status" value="1"/>
</dbReference>
<name>A0A0A9DDD0_ARUDO</name>
<evidence type="ECO:0000256" key="3">
    <source>
        <dbReference type="ARBA" id="ARBA00006013"/>
    </source>
</evidence>
<evidence type="ECO:0000256" key="11">
    <source>
        <dbReference type="PIRSR" id="PIRSR000103-1"/>
    </source>
</evidence>
<comment type="catalytic activity">
    <reaction evidence="10 12">
        <text>3-hydroxy-2-methylpropanoate + NAD(+) = 2-methyl-3-oxopropanoate + NADH + H(+)</text>
        <dbReference type="Rhea" id="RHEA:17681"/>
        <dbReference type="ChEBI" id="CHEBI:11805"/>
        <dbReference type="ChEBI" id="CHEBI:15378"/>
        <dbReference type="ChEBI" id="CHEBI:57540"/>
        <dbReference type="ChEBI" id="CHEBI:57700"/>
        <dbReference type="ChEBI" id="CHEBI:57945"/>
        <dbReference type="EC" id="1.1.1.31"/>
    </reaction>
</comment>
<reference evidence="15" key="1">
    <citation type="submission" date="2014-09" db="EMBL/GenBank/DDBJ databases">
        <authorList>
            <person name="Magalhaes I.L.F."/>
            <person name="Oliveira U."/>
            <person name="Santos F.R."/>
            <person name="Vidigal T.H.D.A."/>
            <person name="Brescovit A.D."/>
            <person name="Santos A.J."/>
        </authorList>
    </citation>
    <scope>NUCLEOTIDE SEQUENCE</scope>
    <source>
        <tissue evidence="15">Shoot tissue taken approximately 20 cm above the soil surface</tissue>
    </source>
</reference>
<evidence type="ECO:0000256" key="9">
    <source>
        <dbReference type="ARBA" id="ARBA00023128"/>
    </source>
</evidence>
<comment type="pathway">
    <text evidence="2 12">Amino-acid degradation; L-valine degradation.</text>
</comment>
<dbReference type="GO" id="GO:0005739">
    <property type="term" value="C:mitochondrion"/>
    <property type="evidence" value="ECO:0007669"/>
    <property type="project" value="UniProtKB-SubCell"/>
</dbReference>
<organism evidence="15">
    <name type="scientific">Arundo donax</name>
    <name type="common">Giant reed</name>
    <name type="synonym">Donax arundinaceus</name>
    <dbReference type="NCBI Taxonomy" id="35708"/>
    <lineage>
        <taxon>Eukaryota</taxon>
        <taxon>Viridiplantae</taxon>
        <taxon>Streptophyta</taxon>
        <taxon>Embryophyta</taxon>
        <taxon>Tracheophyta</taxon>
        <taxon>Spermatophyta</taxon>
        <taxon>Magnoliopsida</taxon>
        <taxon>Liliopsida</taxon>
        <taxon>Poales</taxon>
        <taxon>Poaceae</taxon>
        <taxon>PACMAD clade</taxon>
        <taxon>Arundinoideae</taxon>
        <taxon>Arundineae</taxon>
        <taxon>Arundo</taxon>
    </lineage>
</organism>
<dbReference type="EMBL" id="GBRH01212044">
    <property type="protein sequence ID" value="JAD85851.1"/>
    <property type="molecule type" value="Transcribed_RNA"/>
</dbReference>
<evidence type="ECO:0000256" key="2">
    <source>
        <dbReference type="ARBA" id="ARBA00005109"/>
    </source>
</evidence>
<keyword evidence="7 12" id="KW-0560">Oxidoreductase</keyword>
<dbReference type="InterPro" id="IPR011548">
    <property type="entry name" value="HIBADH"/>
</dbReference>
<dbReference type="InterPro" id="IPR013328">
    <property type="entry name" value="6PGD_dom2"/>
</dbReference>